<dbReference type="InterPro" id="IPR001387">
    <property type="entry name" value="Cro/C1-type_HTH"/>
</dbReference>
<dbReference type="SUPFAM" id="SSF47413">
    <property type="entry name" value="lambda repressor-like DNA-binding domains"/>
    <property type="match status" value="1"/>
</dbReference>
<evidence type="ECO:0000259" key="2">
    <source>
        <dbReference type="PROSITE" id="PS50943"/>
    </source>
</evidence>
<dbReference type="Proteomes" id="UP000056732">
    <property type="component" value="Unassembled WGS sequence"/>
</dbReference>
<dbReference type="GO" id="GO:0003677">
    <property type="term" value="F:DNA binding"/>
    <property type="evidence" value="ECO:0007669"/>
    <property type="project" value="InterPro"/>
</dbReference>
<feature type="region of interest" description="Disordered" evidence="1">
    <location>
        <begin position="169"/>
        <end position="200"/>
    </location>
</feature>
<gene>
    <name evidence="3" type="ORF">WK53_28365</name>
</gene>
<evidence type="ECO:0000256" key="1">
    <source>
        <dbReference type="SAM" id="MobiDB-lite"/>
    </source>
</evidence>
<feature type="compositionally biased region" description="Polar residues" evidence="1">
    <location>
        <begin position="145"/>
        <end position="155"/>
    </location>
</feature>
<dbReference type="InterPro" id="IPR010982">
    <property type="entry name" value="Lambda_DNA-bd_dom_sf"/>
</dbReference>
<evidence type="ECO:0000313" key="4">
    <source>
        <dbReference type="Proteomes" id="UP000056732"/>
    </source>
</evidence>
<dbReference type="SMART" id="SM00530">
    <property type="entry name" value="HTH_XRE"/>
    <property type="match status" value="1"/>
</dbReference>
<dbReference type="Gene3D" id="1.10.260.40">
    <property type="entry name" value="lambda repressor-like DNA-binding domains"/>
    <property type="match status" value="1"/>
</dbReference>
<proteinExistence type="predicted"/>
<comment type="caution">
    <text evidence="3">The sequence shown here is derived from an EMBL/GenBank/DDBJ whole genome shotgun (WGS) entry which is preliminary data.</text>
</comment>
<feature type="compositionally biased region" description="Polar residues" evidence="1">
    <location>
        <begin position="176"/>
        <end position="191"/>
    </location>
</feature>
<reference evidence="3 4" key="1">
    <citation type="submission" date="2015-11" db="EMBL/GenBank/DDBJ databases">
        <title>Expanding the genomic diversity of Burkholderia species for the development of highly accurate diagnostics.</title>
        <authorList>
            <person name="Sahl J."/>
            <person name="Keim P."/>
            <person name="Wagner D."/>
        </authorList>
    </citation>
    <scope>NUCLEOTIDE SEQUENCE [LARGE SCALE GENOMIC DNA]</scope>
    <source>
        <strain evidence="3 4">MSMB1137WGS</strain>
    </source>
</reference>
<dbReference type="PROSITE" id="PS50943">
    <property type="entry name" value="HTH_CROC1"/>
    <property type="match status" value="1"/>
</dbReference>
<dbReference type="EMBL" id="LPDO01000040">
    <property type="protein sequence ID" value="KVT57965.1"/>
    <property type="molecule type" value="Genomic_DNA"/>
</dbReference>
<feature type="domain" description="HTH cro/C1-type" evidence="2">
    <location>
        <begin position="55"/>
        <end position="99"/>
    </location>
</feature>
<dbReference type="AlphaFoldDB" id="A0AAW3NG62"/>
<name>A0AAW3NG62_9BURK</name>
<evidence type="ECO:0000313" key="3">
    <source>
        <dbReference type="EMBL" id="KVT57965.1"/>
    </source>
</evidence>
<dbReference type="CDD" id="cd00093">
    <property type="entry name" value="HTH_XRE"/>
    <property type="match status" value="1"/>
</dbReference>
<dbReference type="Pfam" id="PF08667">
    <property type="entry name" value="BetR"/>
    <property type="match status" value="1"/>
</dbReference>
<organism evidence="3 4">
    <name type="scientific">Burkholderia ubonensis</name>
    <dbReference type="NCBI Taxonomy" id="101571"/>
    <lineage>
        <taxon>Bacteria</taxon>
        <taxon>Pseudomonadati</taxon>
        <taxon>Pseudomonadota</taxon>
        <taxon>Betaproteobacteria</taxon>
        <taxon>Burkholderiales</taxon>
        <taxon>Burkholderiaceae</taxon>
        <taxon>Burkholderia</taxon>
        <taxon>Burkholderia cepacia complex</taxon>
    </lineage>
</organism>
<dbReference type="InterPro" id="IPR013975">
    <property type="entry name" value="Tscrpt_reg_BetR_N"/>
</dbReference>
<protein>
    <recommendedName>
        <fullName evidence="2">HTH cro/C1-type domain-containing protein</fullName>
    </recommendedName>
</protein>
<accession>A0AAW3NG62</accession>
<dbReference type="RefSeq" id="WP_080404494.1">
    <property type="nucleotide sequence ID" value="NZ_LOVJ01000021.1"/>
</dbReference>
<feature type="region of interest" description="Disordered" evidence="1">
    <location>
        <begin position="144"/>
        <end position="163"/>
    </location>
</feature>
<sequence length="200" mass="22172">MIAINGYLDNRADLENCRKWLTIGGTLWSMKRPDIRQILAKRLHELMEATPHLDTQVKVAARAKIAQSTVGRILRAEVYAQLAQVESLAEAFRVSPASLLADDTKTVSDAPAYDTEGYSSLPEADKEQIKAFIDFTIQRHKGRTSNDALSLSSSKEPPAGLKERLLNAIQRELNDDTLSTGNGPKEQTNPPKRSRRSSSQ</sequence>